<dbReference type="NCBIfam" id="TIGR01617">
    <property type="entry name" value="arsC_related"/>
    <property type="match status" value="1"/>
</dbReference>
<dbReference type="PANTHER" id="PTHR30041">
    <property type="entry name" value="ARSENATE REDUCTASE"/>
    <property type="match status" value="1"/>
</dbReference>
<dbReference type="PANTHER" id="PTHR30041:SF8">
    <property type="entry name" value="PROTEIN YFFB"/>
    <property type="match status" value="1"/>
</dbReference>
<dbReference type="InterPro" id="IPR036249">
    <property type="entry name" value="Thioredoxin-like_sf"/>
</dbReference>
<dbReference type="Pfam" id="PF03960">
    <property type="entry name" value="ArsC"/>
    <property type="match status" value="1"/>
</dbReference>
<dbReference type="InterPro" id="IPR006660">
    <property type="entry name" value="Arsenate_reductase-like"/>
</dbReference>
<dbReference type="EMBL" id="LFVU01000027">
    <property type="protein sequence ID" value="KMT21626.1"/>
    <property type="molecule type" value="Genomic_DNA"/>
</dbReference>
<dbReference type="AlphaFoldDB" id="A0A0J8G1J0"/>
<evidence type="ECO:0000313" key="3">
    <source>
        <dbReference type="Proteomes" id="UP000036756"/>
    </source>
</evidence>
<name>A0A0J8G1J0_CLOCY</name>
<organism evidence="2 3">
    <name type="scientific">Clostridium cylindrosporum DSM 605</name>
    <dbReference type="NCBI Taxonomy" id="1121307"/>
    <lineage>
        <taxon>Bacteria</taxon>
        <taxon>Bacillati</taxon>
        <taxon>Bacillota</taxon>
        <taxon>Clostridia</taxon>
        <taxon>Eubacteriales</taxon>
        <taxon>Clostridiaceae</taxon>
        <taxon>Clostridium</taxon>
    </lineage>
</organism>
<dbReference type="Gene3D" id="3.40.30.10">
    <property type="entry name" value="Glutaredoxin"/>
    <property type="match status" value="1"/>
</dbReference>
<dbReference type="SUPFAM" id="SSF52833">
    <property type="entry name" value="Thioredoxin-like"/>
    <property type="match status" value="1"/>
</dbReference>
<keyword evidence="3" id="KW-1185">Reference proteome</keyword>
<dbReference type="PROSITE" id="PS51353">
    <property type="entry name" value="ARSC"/>
    <property type="match status" value="1"/>
</dbReference>
<dbReference type="RefSeq" id="WP_048571044.1">
    <property type="nucleotide sequence ID" value="NZ_LFVU01000027.1"/>
</dbReference>
<dbReference type="CDD" id="cd03036">
    <property type="entry name" value="ArsC_like"/>
    <property type="match status" value="1"/>
</dbReference>
<evidence type="ECO:0000256" key="1">
    <source>
        <dbReference type="PROSITE-ProRule" id="PRU01282"/>
    </source>
</evidence>
<reference evidence="2 3" key="1">
    <citation type="submission" date="2015-06" db="EMBL/GenBank/DDBJ databases">
        <title>Draft genome sequence of the purine-degrading Clostridium cylindrosporum HC-1 (DSM 605).</title>
        <authorList>
            <person name="Poehlein A."/>
            <person name="Schiel-Bengelsdorf B."/>
            <person name="Bengelsdorf F."/>
            <person name="Daniel R."/>
            <person name="Duerre P."/>
        </authorList>
    </citation>
    <scope>NUCLEOTIDE SEQUENCE [LARGE SCALE GENOMIC DNA]</scope>
    <source>
        <strain evidence="2 3">DSM 605</strain>
    </source>
</reference>
<gene>
    <name evidence="2" type="ORF">CLCY_2c03880</name>
</gene>
<dbReference type="STRING" id="1121307.CLCY_2c03880"/>
<protein>
    <submittedName>
        <fullName evidence="2">Transcriptional regulator, Spx/MgsR family</fullName>
    </submittedName>
</protein>
<dbReference type="OrthoDB" id="9794155at2"/>
<dbReference type="Proteomes" id="UP000036756">
    <property type="component" value="Unassembled WGS sequence"/>
</dbReference>
<evidence type="ECO:0000313" key="2">
    <source>
        <dbReference type="EMBL" id="KMT21626.1"/>
    </source>
</evidence>
<dbReference type="PATRIC" id="fig|1121307.3.peg.1246"/>
<proteinExistence type="inferred from homology"/>
<sequence length="118" mass="13938">MKGLFIEYPKCSTCKKAKTWLVENNVQFEERHIVDNNPSKEELSEWIEKSNFPIKKFFNTSGILYREMNLKDKINDATKEELISILSENGMLVKRPIFLFKDKVLVGFKEAEYEELIK</sequence>
<accession>A0A0J8G1J0</accession>
<comment type="similarity">
    <text evidence="1">Belongs to the ArsC family.</text>
</comment>
<comment type="caution">
    <text evidence="2">The sequence shown here is derived from an EMBL/GenBank/DDBJ whole genome shotgun (WGS) entry which is preliminary data.</text>
</comment>
<dbReference type="InterPro" id="IPR006504">
    <property type="entry name" value="Tscrpt_reg_Spx/MgsR"/>
</dbReference>